<dbReference type="Proteomes" id="UP001054945">
    <property type="component" value="Unassembled WGS sequence"/>
</dbReference>
<accession>A0AAV4YF56</accession>
<evidence type="ECO:0000313" key="3">
    <source>
        <dbReference type="Proteomes" id="UP001054945"/>
    </source>
</evidence>
<sequence>MHVRFFLIRVISHLFCNSGKKQPSVIASSNDSPHTIRPGNVGQKLETVKSTSFLAKFRLCTYTGKAGTKPSPFQECEISEYSEQIRPGVFEEKSNVLCKHNQAQSKERERKNKEYFSGK</sequence>
<feature type="region of interest" description="Disordered" evidence="1">
    <location>
        <begin position="100"/>
        <end position="119"/>
    </location>
</feature>
<comment type="caution">
    <text evidence="2">The sequence shown here is derived from an EMBL/GenBank/DDBJ whole genome shotgun (WGS) entry which is preliminary data.</text>
</comment>
<gene>
    <name evidence="2" type="ORF">CEXT_291821</name>
</gene>
<organism evidence="2 3">
    <name type="scientific">Caerostris extrusa</name>
    <name type="common">Bark spider</name>
    <name type="synonym">Caerostris bankana</name>
    <dbReference type="NCBI Taxonomy" id="172846"/>
    <lineage>
        <taxon>Eukaryota</taxon>
        <taxon>Metazoa</taxon>
        <taxon>Ecdysozoa</taxon>
        <taxon>Arthropoda</taxon>
        <taxon>Chelicerata</taxon>
        <taxon>Arachnida</taxon>
        <taxon>Araneae</taxon>
        <taxon>Araneomorphae</taxon>
        <taxon>Entelegynae</taxon>
        <taxon>Araneoidea</taxon>
        <taxon>Araneidae</taxon>
        <taxon>Caerostris</taxon>
    </lineage>
</organism>
<evidence type="ECO:0000256" key="1">
    <source>
        <dbReference type="SAM" id="MobiDB-lite"/>
    </source>
</evidence>
<evidence type="ECO:0000313" key="2">
    <source>
        <dbReference type="EMBL" id="GIZ04822.1"/>
    </source>
</evidence>
<reference evidence="2 3" key="1">
    <citation type="submission" date="2021-06" db="EMBL/GenBank/DDBJ databases">
        <title>Caerostris extrusa draft genome.</title>
        <authorList>
            <person name="Kono N."/>
            <person name="Arakawa K."/>
        </authorList>
    </citation>
    <scope>NUCLEOTIDE SEQUENCE [LARGE SCALE GENOMIC DNA]</scope>
</reference>
<proteinExistence type="predicted"/>
<dbReference type="AlphaFoldDB" id="A0AAV4YF56"/>
<name>A0AAV4YF56_CAEEX</name>
<feature type="compositionally biased region" description="Basic and acidic residues" evidence="1">
    <location>
        <begin position="105"/>
        <end position="119"/>
    </location>
</feature>
<dbReference type="EMBL" id="BPLR01019148">
    <property type="protein sequence ID" value="GIZ04822.1"/>
    <property type="molecule type" value="Genomic_DNA"/>
</dbReference>
<keyword evidence="3" id="KW-1185">Reference proteome</keyword>
<protein>
    <submittedName>
        <fullName evidence="2">Uncharacterized protein</fullName>
    </submittedName>
</protein>